<accession>A0A7X1Z8X6</accession>
<dbReference type="GO" id="GO:0008422">
    <property type="term" value="F:beta-glucosidase activity"/>
    <property type="evidence" value="ECO:0007669"/>
    <property type="project" value="TreeGrafter"/>
</dbReference>
<name>A0A7X1Z8X6_9LACT</name>
<evidence type="ECO:0000313" key="5">
    <source>
        <dbReference type="EMBL" id="MQW40019.1"/>
    </source>
</evidence>
<dbReference type="FunFam" id="3.20.20.80:FF:000004">
    <property type="entry name" value="Beta-glucosidase 6-phospho-beta-glucosidase"/>
    <property type="match status" value="1"/>
</dbReference>
<keyword evidence="2 5" id="KW-0378">Hydrolase</keyword>
<dbReference type="AlphaFoldDB" id="A0A7X1Z8X6"/>
<dbReference type="PANTHER" id="PTHR10353">
    <property type="entry name" value="GLYCOSYL HYDROLASE"/>
    <property type="match status" value="1"/>
</dbReference>
<comment type="caution">
    <text evidence="5">The sequence shown here is derived from an EMBL/GenBank/DDBJ whole genome shotgun (WGS) entry which is preliminary data.</text>
</comment>
<sequence length="464" mass="53661">MIQFPKDFFWGAATSAPQTEGASFEDGKSASTWDKWFELNPENFNAHQGPDTTSDLYHRYKTDLALMTEIHMNSYRTSIAWTRLLPDGKTLNPAAVAYYRDYFSGLLARGITPIINLFHFDMPWWLMEIGGFENRKSVDAFAFYAKTAFEQFGDLVKYWTTFNEPIVHVECGYLGSDHYPAIHDFKRAVQVGYHTLMAHVYAVEAFRKLNLKDGKIGIILNISPAYARSESKADQLAKKCADALLCESYLDPAVLGKFPEFLIQLLSKNQLLPDVVSTDNTKISQNTVDFIGLNYYQPLRVQAPQKAHEKVSALSDLFEPYLWPERKMNTYRGWEIYPEALYDVALMMKNKYHNLPWYVSENGMGVADETRFLDENGMIQDDYRIEFMKAHLKQLHKGIQAGSNCFGYHAWTFIDCWSWRNGYRNRYGFYQLDLADHFKRKVKKSGLWFKALAQSNQLDTDDLD</sequence>
<dbReference type="Pfam" id="PF00232">
    <property type="entry name" value="Glyco_hydro_1"/>
    <property type="match status" value="1"/>
</dbReference>
<organism evidence="5 6">
    <name type="scientific">Lactococcus hircilactis</name>
    <dbReference type="NCBI Taxonomy" id="1494462"/>
    <lineage>
        <taxon>Bacteria</taxon>
        <taxon>Bacillati</taxon>
        <taxon>Bacillota</taxon>
        <taxon>Bacilli</taxon>
        <taxon>Lactobacillales</taxon>
        <taxon>Streptococcaceae</taxon>
        <taxon>Lactococcus</taxon>
    </lineage>
</organism>
<dbReference type="OrthoDB" id="9765195at2"/>
<evidence type="ECO:0000256" key="1">
    <source>
        <dbReference type="ARBA" id="ARBA00010838"/>
    </source>
</evidence>
<protein>
    <submittedName>
        <fullName evidence="5">Family 1 glycosylhydrolase</fullName>
    </submittedName>
</protein>
<keyword evidence="3" id="KW-0326">Glycosidase</keyword>
<dbReference type="EMBL" id="WITJ01000011">
    <property type="protein sequence ID" value="MQW40019.1"/>
    <property type="molecule type" value="Genomic_DNA"/>
</dbReference>
<dbReference type="Gene3D" id="3.20.20.80">
    <property type="entry name" value="Glycosidases"/>
    <property type="match status" value="1"/>
</dbReference>
<dbReference type="GO" id="GO:0016052">
    <property type="term" value="P:carbohydrate catabolic process"/>
    <property type="evidence" value="ECO:0007669"/>
    <property type="project" value="TreeGrafter"/>
</dbReference>
<dbReference type="InterPro" id="IPR017853">
    <property type="entry name" value="GH"/>
</dbReference>
<dbReference type="Proteomes" id="UP000439550">
    <property type="component" value="Unassembled WGS sequence"/>
</dbReference>
<comment type="similarity">
    <text evidence="1 4">Belongs to the glycosyl hydrolase 1 family.</text>
</comment>
<evidence type="ECO:0000256" key="2">
    <source>
        <dbReference type="ARBA" id="ARBA00022801"/>
    </source>
</evidence>
<keyword evidence="6" id="KW-1185">Reference proteome</keyword>
<evidence type="ECO:0000256" key="4">
    <source>
        <dbReference type="RuleBase" id="RU003690"/>
    </source>
</evidence>
<dbReference type="RefSeq" id="WP_153496683.1">
    <property type="nucleotide sequence ID" value="NZ_CAXYUY010000002.1"/>
</dbReference>
<gene>
    <name evidence="5" type="ORF">GHI93_08770</name>
</gene>
<dbReference type="InterPro" id="IPR001360">
    <property type="entry name" value="Glyco_hydro_1"/>
</dbReference>
<reference evidence="5 6" key="1">
    <citation type="submission" date="2019-10" db="EMBL/GenBank/DDBJ databases">
        <authorList>
            <person name="Dong K."/>
        </authorList>
    </citation>
    <scope>NUCLEOTIDE SEQUENCE [LARGE SCALE GENOMIC DNA]</scope>
    <source>
        <strain evidence="5 6">DSM 28960</strain>
    </source>
</reference>
<dbReference type="PRINTS" id="PR00131">
    <property type="entry name" value="GLHYDRLASE1"/>
</dbReference>
<evidence type="ECO:0000313" key="6">
    <source>
        <dbReference type="Proteomes" id="UP000439550"/>
    </source>
</evidence>
<dbReference type="SUPFAM" id="SSF51445">
    <property type="entry name" value="(Trans)glycosidases"/>
    <property type="match status" value="1"/>
</dbReference>
<evidence type="ECO:0000256" key="3">
    <source>
        <dbReference type="ARBA" id="ARBA00023295"/>
    </source>
</evidence>
<dbReference type="PANTHER" id="PTHR10353:SF139">
    <property type="entry name" value="6-PHOSPHO-BETA-GLUCOSIDASE GMUD"/>
    <property type="match status" value="1"/>
</dbReference>
<dbReference type="GO" id="GO:0005829">
    <property type="term" value="C:cytosol"/>
    <property type="evidence" value="ECO:0007669"/>
    <property type="project" value="TreeGrafter"/>
</dbReference>
<proteinExistence type="inferred from homology"/>